<dbReference type="Gene3D" id="3.30.70.330">
    <property type="match status" value="1"/>
</dbReference>
<dbReference type="PANTHER" id="PTHR24009:SF20">
    <property type="entry name" value="RNA-BINDING (RRM_RBD_RNP MOTIFS) FAMILY PROTEIN"/>
    <property type="match status" value="1"/>
</dbReference>
<feature type="compositionally biased region" description="Polar residues" evidence="7">
    <location>
        <begin position="501"/>
        <end position="510"/>
    </location>
</feature>
<accession>A0A7G2E003</accession>
<dbReference type="InterPro" id="IPR000504">
    <property type="entry name" value="RRM_dom"/>
</dbReference>
<dbReference type="PROSITE" id="PS50102">
    <property type="entry name" value="RRM"/>
    <property type="match status" value="1"/>
</dbReference>
<evidence type="ECO:0000313" key="10">
    <source>
        <dbReference type="EMBL" id="CAD5315240.1"/>
    </source>
</evidence>
<evidence type="ECO:0000256" key="1">
    <source>
        <dbReference type="ARBA" id="ARBA00022723"/>
    </source>
</evidence>
<dbReference type="InterPro" id="IPR056276">
    <property type="entry name" value="AtC3H46-like_PABC-like"/>
</dbReference>
<evidence type="ECO:0000256" key="6">
    <source>
        <dbReference type="PROSITE-ProRule" id="PRU00176"/>
    </source>
</evidence>
<dbReference type="CDD" id="cd12458">
    <property type="entry name" value="RRM_AtC3H46_like"/>
    <property type="match status" value="1"/>
</dbReference>
<dbReference type="AlphaFoldDB" id="A0A7G2E003"/>
<keyword evidence="2" id="KW-0863">Zinc-finger</keyword>
<dbReference type="InterPro" id="IPR012677">
    <property type="entry name" value="Nucleotide-bd_a/b_plait_sf"/>
</dbReference>
<keyword evidence="4 6" id="KW-0694">RNA-binding</keyword>
<dbReference type="PANTHER" id="PTHR24009">
    <property type="entry name" value="RNA-BINDING (RRM/RBD/RNP MOTIFS)"/>
    <property type="match status" value="1"/>
</dbReference>
<sequence>MDPGDPTSIIFSKIRTLELENASRVIDYFLLQDMEQRDLIRIAFGPDSLIQTFCQKAKVDLGFSSNGFSRPINIHGQSLSSSSPRNGFLEFSRNPSNPLSSSLTLNTLRDNKPNFNSSPFRESSSLFASSSGDEQQQQQFSNNFLFTNDEDPFANSHKRSFSANDACFESEEPWFGGGNGCHQFPQGGLVDGFGSSGVFGSPSEMDYMLEGMMRMKLAQQKSMVAAQFMAACGSPMLHRHGSGHFGEECGNYFSQGRHEREDSVSKQIYLTFPSESSFTDEDVSTYFRDFGLVDDVRIPYQQQRMYGFVTFAKAETVRTILARGNPHFICDSRVLVKPYKEKGKILQNRRQQQQLHELLERGNYSPSSSPSGKDSRELYECRLGPRMFSKKTQEMLRRKTEQADLQHAIERSPSIGSPSHFPPRFNHSLLFQSGNNNEEIMEGCCCCALYVLSFLFLGLYSFFSSFVILWSGDSDRSEKDLQQVATSNEERGYNNGFYKGQETSLENTLPDSLFGSPKKSGETYQTESDTEHNNKEASSNQLA</sequence>
<protein>
    <submittedName>
        <fullName evidence="10">(thale cress) hypothetical protein</fullName>
    </submittedName>
</protein>
<keyword evidence="3" id="KW-0862">Zinc</keyword>
<evidence type="ECO:0000256" key="3">
    <source>
        <dbReference type="ARBA" id="ARBA00022833"/>
    </source>
</evidence>
<keyword evidence="1" id="KW-0479">Metal-binding</keyword>
<evidence type="ECO:0000256" key="2">
    <source>
        <dbReference type="ARBA" id="ARBA00022771"/>
    </source>
</evidence>
<dbReference type="Proteomes" id="UP000516314">
    <property type="component" value="Chromosome 1"/>
</dbReference>
<dbReference type="SMART" id="SM00360">
    <property type="entry name" value="RRM"/>
    <property type="match status" value="1"/>
</dbReference>
<keyword evidence="8" id="KW-0812">Transmembrane</keyword>
<evidence type="ECO:0000256" key="4">
    <source>
        <dbReference type="ARBA" id="ARBA00022884"/>
    </source>
</evidence>
<name>A0A7G2E003_ARATH</name>
<keyword evidence="5" id="KW-0238">DNA-binding</keyword>
<feature type="region of interest" description="Disordered" evidence="7">
    <location>
        <begin position="114"/>
        <end position="133"/>
    </location>
</feature>
<dbReference type="InterPro" id="IPR035979">
    <property type="entry name" value="RBD_domain_sf"/>
</dbReference>
<keyword evidence="8" id="KW-1133">Transmembrane helix</keyword>
<evidence type="ECO:0000256" key="8">
    <source>
        <dbReference type="SAM" id="Phobius"/>
    </source>
</evidence>
<dbReference type="Pfam" id="PF23182">
    <property type="entry name" value="PABC_AtC3H46"/>
    <property type="match status" value="1"/>
</dbReference>
<dbReference type="InterPro" id="IPR034365">
    <property type="entry name" value="AtC3H46-like_RRM"/>
</dbReference>
<evidence type="ECO:0000313" key="11">
    <source>
        <dbReference type="Proteomes" id="UP000516314"/>
    </source>
</evidence>
<evidence type="ECO:0000256" key="7">
    <source>
        <dbReference type="SAM" id="MobiDB-lite"/>
    </source>
</evidence>
<organism evidence="10 11">
    <name type="scientific">Arabidopsis thaliana</name>
    <name type="common">Mouse-ear cress</name>
    <dbReference type="NCBI Taxonomy" id="3702"/>
    <lineage>
        <taxon>Eukaryota</taxon>
        <taxon>Viridiplantae</taxon>
        <taxon>Streptophyta</taxon>
        <taxon>Embryophyta</taxon>
        <taxon>Tracheophyta</taxon>
        <taxon>Spermatophyta</taxon>
        <taxon>Magnoliopsida</taxon>
        <taxon>eudicotyledons</taxon>
        <taxon>Gunneridae</taxon>
        <taxon>Pentapetalae</taxon>
        <taxon>rosids</taxon>
        <taxon>malvids</taxon>
        <taxon>Brassicales</taxon>
        <taxon>Brassicaceae</taxon>
        <taxon>Camelineae</taxon>
        <taxon>Arabidopsis</taxon>
    </lineage>
</organism>
<evidence type="ECO:0000256" key="5">
    <source>
        <dbReference type="ARBA" id="ARBA00023125"/>
    </source>
</evidence>
<reference evidence="10 11" key="1">
    <citation type="submission" date="2020-09" db="EMBL/GenBank/DDBJ databases">
        <authorList>
            <person name="Ashkenazy H."/>
        </authorList>
    </citation>
    <scope>NUCLEOTIDE SEQUENCE [LARGE SCALE GENOMIC DNA]</scope>
    <source>
        <strain evidence="11">cv. Cdm-0</strain>
    </source>
</reference>
<dbReference type="Pfam" id="PF00076">
    <property type="entry name" value="RRM_1"/>
    <property type="match status" value="1"/>
</dbReference>
<feature type="region of interest" description="Disordered" evidence="7">
    <location>
        <begin position="491"/>
        <end position="543"/>
    </location>
</feature>
<dbReference type="FunFam" id="3.30.70.330:FF:000678">
    <property type="entry name" value="zinc finger CCCH domain-containing protein 53-like isoform X2"/>
    <property type="match status" value="1"/>
</dbReference>
<dbReference type="SUPFAM" id="SSF54928">
    <property type="entry name" value="RNA-binding domain, RBD"/>
    <property type="match status" value="1"/>
</dbReference>
<proteinExistence type="predicted"/>
<dbReference type="GO" id="GO:0003723">
    <property type="term" value="F:RNA binding"/>
    <property type="evidence" value="ECO:0007669"/>
    <property type="project" value="UniProtKB-UniRule"/>
</dbReference>
<keyword evidence="8" id="KW-0472">Membrane</keyword>
<evidence type="ECO:0000259" key="9">
    <source>
        <dbReference type="PROSITE" id="PS50102"/>
    </source>
</evidence>
<feature type="compositionally biased region" description="Low complexity" evidence="7">
    <location>
        <begin position="115"/>
        <end position="133"/>
    </location>
</feature>
<dbReference type="GO" id="GO:0003677">
    <property type="term" value="F:DNA binding"/>
    <property type="evidence" value="ECO:0007669"/>
    <property type="project" value="UniProtKB-KW"/>
</dbReference>
<feature type="transmembrane region" description="Helical" evidence="8">
    <location>
        <begin position="448"/>
        <end position="470"/>
    </location>
</feature>
<gene>
    <name evidence="10" type="ORF">AT9943_LOCUS3620</name>
</gene>
<feature type="domain" description="RRM" evidence="9">
    <location>
        <begin position="266"/>
        <end position="342"/>
    </location>
</feature>
<dbReference type="EMBL" id="LR881466">
    <property type="protein sequence ID" value="CAD5315240.1"/>
    <property type="molecule type" value="Genomic_DNA"/>
</dbReference>
<dbReference type="GO" id="GO:0008270">
    <property type="term" value="F:zinc ion binding"/>
    <property type="evidence" value="ECO:0007669"/>
    <property type="project" value="UniProtKB-KW"/>
</dbReference>